<protein>
    <submittedName>
        <fullName evidence="7">Uncharacterized protein</fullName>
    </submittedName>
</protein>
<dbReference type="Pfam" id="PF15786">
    <property type="entry name" value="PET117"/>
    <property type="match status" value="1"/>
</dbReference>
<feature type="signal peptide" evidence="6">
    <location>
        <begin position="1"/>
        <end position="22"/>
    </location>
</feature>
<comment type="subcellular location">
    <subcellularLocation>
        <location evidence="1">Mitochondrion</location>
    </subcellularLocation>
</comment>
<keyword evidence="8" id="KW-1185">Reference proteome</keyword>
<comment type="caution">
    <text evidence="7">The sequence shown here is derived from an EMBL/GenBank/DDBJ whole genome shotgun (WGS) entry which is preliminary data.</text>
</comment>
<dbReference type="GO" id="GO:0033617">
    <property type="term" value="P:mitochondrial respiratory chain complex IV assembly"/>
    <property type="evidence" value="ECO:0007669"/>
    <property type="project" value="TreeGrafter"/>
</dbReference>
<gene>
    <name evidence="7" type="ORF">D9757_005719</name>
</gene>
<comment type="similarity">
    <text evidence="2">Belongs to the PET117 family.</text>
</comment>
<keyword evidence="6" id="KW-0732">Signal</keyword>
<evidence type="ECO:0000313" key="8">
    <source>
        <dbReference type="Proteomes" id="UP000518752"/>
    </source>
</evidence>
<evidence type="ECO:0000313" key="7">
    <source>
        <dbReference type="EMBL" id="KAF5387356.1"/>
    </source>
</evidence>
<dbReference type="EMBL" id="JAACJN010000033">
    <property type="protein sequence ID" value="KAF5387356.1"/>
    <property type="molecule type" value="Genomic_DNA"/>
</dbReference>
<accession>A0A8H5HQG9</accession>
<dbReference type="GO" id="GO:0005739">
    <property type="term" value="C:mitochondrion"/>
    <property type="evidence" value="ECO:0007669"/>
    <property type="project" value="UniProtKB-SubCell"/>
</dbReference>
<keyword evidence="4" id="KW-0496">Mitochondrion</keyword>
<dbReference type="Proteomes" id="UP000518752">
    <property type="component" value="Unassembled WGS sequence"/>
</dbReference>
<dbReference type="PANTHER" id="PTHR28163">
    <property type="entry name" value="PROTEIN PET117 HOMOLOG, MITOCHONDRIAL"/>
    <property type="match status" value="1"/>
</dbReference>
<evidence type="ECO:0000256" key="3">
    <source>
        <dbReference type="ARBA" id="ARBA00022946"/>
    </source>
</evidence>
<dbReference type="OrthoDB" id="76305at2759"/>
<proteinExistence type="inferred from homology"/>
<dbReference type="PANTHER" id="PTHR28163:SF1">
    <property type="entry name" value="PROTEIN PET117 HOMOLOG, MITOCHONDRIAL"/>
    <property type="match status" value="1"/>
</dbReference>
<evidence type="ECO:0000256" key="6">
    <source>
        <dbReference type="SAM" id="SignalP"/>
    </source>
</evidence>
<keyword evidence="3" id="KW-0809">Transit peptide</keyword>
<evidence type="ECO:0000256" key="5">
    <source>
        <dbReference type="SAM" id="MobiDB-lite"/>
    </source>
</evidence>
<feature type="region of interest" description="Disordered" evidence="5">
    <location>
        <begin position="67"/>
        <end position="97"/>
    </location>
</feature>
<evidence type="ECO:0000256" key="2">
    <source>
        <dbReference type="ARBA" id="ARBA00008197"/>
    </source>
</evidence>
<feature type="chain" id="PRO_5034670085" evidence="6">
    <location>
        <begin position="23"/>
        <end position="97"/>
    </location>
</feature>
<name>A0A8H5HQG9_9AGAR</name>
<dbReference type="AlphaFoldDB" id="A0A8H5HQG9"/>
<organism evidence="7 8">
    <name type="scientific">Collybiopsis confluens</name>
    <dbReference type="NCBI Taxonomy" id="2823264"/>
    <lineage>
        <taxon>Eukaryota</taxon>
        <taxon>Fungi</taxon>
        <taxon>Dikarya</taxon>
        <taxon>Basidiomycota</taxon>
        <taxon>Agaricomycotina</taxon>
        <taxon>Agaricomycetes</taxon>
        <taxon>Agaricomycetidae</taxon>
        <taxon>Agaricales</taxon>
        <taxon>Marasmiineae</taxon>
        <taxon>Omphalotaceae</taxon>
        <taxon>Collybiopsis</taxon>
    </lineage>
</organism>
<sequence>MSTRAKITLATAVVLSSLTVWGVHYQQKQERESMYQGVLKDDARRLEKMKQRQLDFDESKRRRELYEHVQPVEDDSSTGQSIPSSSSSDSCIARGPS</sequence>
<dbReference type="InterPro" id="IPR031568">
    <property type="entry name" value="Pet117"/>
</dbReference>
<feature type="compositionally biased region" description="Low complexity" evidence="5">
    <location>
        <begin position="77"/>
        <end position="90"/>
    </location>
</feature>
<evidence type="ECO:0000256" key="4">
    <source>
        <dbReference type="ARBA" id="ARBA00023128"/>
    </source>
</evidence>
<reference evidence="7 8" key="1">
    <citation type="journal article" date="2020" name="ISME J.">
        <title>Uncovering the hidden diversity of litter-decomposition mechanisms in mushroom-forming fungi.</title>
        <authorList>
            <person name="Floudas D."/>
            <person name="Bentzer J."/>
            <person name="Ahren D."/>
            <person name="Johansson T."/>
            <person name="Persson P."/>
            <person name="Tunlid A."/>
        </authorList>
    </citation>
    <scope>NUCLEOTIDE SEQUENCE [LARGE SCALE GENOMIC DNA]</scope>
    <source>
        <strain evidence="7 8">CBS 406.79</strain>
    </source>
</reference>
<evidence type="ECO:0000256" key="1">
    <source>
        <dbReference type="ARBA" id="ARBA00004173"/>
    </source>
</evidence>